<dbReference type="Proteomes" id="UP000075398">
    <property type="component" value="Unassembled WGS sequence"/>
</dbReference>
<feature type="transmembrane region" description="Helical" evidence="6">
    <location>
        <begin position="38"/>
        <end position="57"/>
    </location>
</feature>
<dbReference type="EMBL" id="LNGC01000100">
    <property type="protein sequence ID" value="KYC49297.1"/>
    <property type="molecule type" value="Genomic_DNA"/>
</dbReference>
<evidence type="ECO:0000256" key="6">
    <source>
        <dbReference type="SAM" id="Phobius"/>
    </source>
</evidence>
<proteinExistence type="inferred from homology"/>
<feature type="transmembrane region" description="Helical" evidence="6">
    <location>
        <begin position="220"/>
        <end position="240"/>
    </location>
</feature>
<dbReference type="PANTHER" id="PTHR30477:SF0">
    <property type="entry name" value="METAL TRANSPORT SYSTEM MEMBRANE PROTEIN TM_0125-RELATED"/>
    <property type="match status" value="1"/>
</dbReference>
<evidence type="ECO:0000313" key="8">
    <source>
        <dbReference type="Proteomes" id="UP000075398"/>
    </source>
</evidence>
<feature type="transmembrane region" description="Helical" evidence="6">
    <location>
        <begin position="175"/>
        <end position="200"/>
    </location>
</feature>
<dbReference type="Gene3D" id="1.10.3470.10">
    <property type="entry name" value="ABC transporter involved in vitamin B12 uptake, BtuC"/>
    <property type="match status" value="1"/>
</dbReference>
<evidence type="ECO:0000313" key="7">
    <source>
        <dbReference type="EMBL" id="KYC49297.1"/>
    </source>
</evidence>
<feature type="transmembrane region" description="Helical" evidence="6">
    <location>
        <begin position="9"/>
        <end position="32"/>
    </location>
</feature>
<gene>
    <name evidence="7" type="ORF">AMQ22_01672</name>
</gene>
<comment type="caution">
    <text evidence="7">The sequence shown here is derived from an EMBL/GenBank/DDBJ whole genome shotgun (WGS) entry which is preliminary data.</text>
</comment>
<dbReference type="PANTHER" id="PTHR30477">
    <property type="entry name" value="ABC-TRANSPORTER METAL-BINDING PROTEIN"/>
    <property type="match status" value="1"/>
</dbReference>
<sequence>MLELFSTKIILFAIIGAVLTGYTCSLMGTFVVRMNLSSLGFAMSHAAFAGAALGLFLRKDPLIFALLFSTFVSLALGPLADKAKLKTDVVIGVIFSLSMALGLLFLNLSPDTAMSSTAMSILWGSVLGMTTADIIYLLIITVIAILFVIMFFKEINAILFDRKLARSSGINDKPFYYLILILTSLTVAFSLKLVGGLLVFALMINPTSSVYQFSYDMKKIIILSPIVGVISCLLGMLMSFSLDLPTGSAIAIVCSAIFGISVLISPKRRKG</sequence>
<evidence type="ECO:0000256" key="1">
    <source>
        <dbReference type="ARBA" id="ARBA00004141"/>
    </source>
</evidence>
<protein>
    <submittedName>
        <fullName evidence="7">High-affinity zinc transporter membrane component</fullName>
    </submittedName>
</protein>
<evidence type="ECO:0000256" key="2">
    <source>
        <dbReference type="ARBA" id="ARBA00008034"/>
    </source>
</evidence>
<feature type="transmembrane region" description="Helical" evidence="6">
    <location>
        <begin position="246"/>
        <end position="265"/>
    </location>
</feature>
<name>A0A150IWE5_9EURY</name>
<accession>A0A150IWE5</accession>
<dbReference type="AlphaFoldDB" id="A0A150IWE5"/>
<keyword evidence="5 6" id="KW-0472">Membrane</keyword>
<feature type="transmembrane region" description="Helical" evidence="6">
    <location>
        <begin position="121"/>
        <end position="152"/>
    </location>
</feature>
<dbReference type="InterPro" id="IPR037294">
    <property type="entry name" value="ABC_BtuC-like"/>
</dbReference>
<evidence type="ECO:0000256" key="5">
    <source>
        <dbReference type="ARBA" id="ARBA00023136"/>
    </source>
</evidence>
<dbReference type="GO" id="GO:0010043">
    <property type="term" value="P:response to zinc ion"/>
    <property type="evidence" value="ECO:0007669"/>
    <property type="project" value="TreeGrafter"/>
</dbReference>
<feature type="transmembrane region" description="Helical" evidence="6">
    <location>
        <begin position="91"/>
        <end position="109"/>
    </location>
</feature>
<comment type="similarity">
    <text evidence="2">Belongs to the ABC-3 integral membrane protein family.</text>
</comment>
<comment type="subcellular location">
    <subcellularLocation>
        <location evidence="1">Membrane</location>
        <topology evidence="1">Multi-pass membrane protein</topology>
    </subcellularLocation>
</comment>
<feature type="transmembrane region" description="Helical" evidence="6">
    <location>
        <begin position="62"/>
        <end position="79"/>
    </location>
</feature>
<dbReference type="InterPro" id="IPR001626">
    <property type="entry name" value="ABC_TroCD"/>
</dbReference>
<evidence type="ECO:0000256" key="3">
    <source>
        <dbReference type="ARBA" id="ARBA00022692"/>
    </source>
</evidence>
<organism evidence="7 8">
    <name type="scientific">Candidatus Methanofastidiosum methylothiophilum</name>
    <dbReference type="NCBI Taxonomy" id="1705564"/>
    <lineage>
        <taxon>Archaea</taxon>
        <taxon>Methanobacteriati</taxon>
        <taxon>Methanobacteriota</taxon>
        <taxon>Stenosarchaea group</taxon>
        <taxon>Candidatus Methanofastidiosia</taxon>
        <taxon>Candidatus Methanofastidiosales</taxon>
        <taxon>Candidatus Methanofastidiosaceae</taxon>
        <taxon>Candidatus Methanofastidiosum</taxon>
    </lineage>
</organism>
<keyword evidence="4 6" id="KW-1133">Transmembrane helix</keyword>
<dbReference type="GO" id="GO:0055085">
    <property type="term" value="P:transmembrane transport"/>
    <property type="evidence" value="ECO:0007669"/>
    <property type="project" value="InterPro"/>
</dbReference>
<evidence type="ECO:0000256" key="4">
    <source>
        <dbReference type="ARBA" id="ARBA00022989"/>
    </source>
</evidence>
<dbReference type="Pfam" id="PF00950">
    <property type="entry name" value="ABC-3"/>
    <property type="match status" value="1"/>
</dbReference>
<keyword evidence="3 6" id="KW-0812">Transmembrane</keyword>
<dbReference type="GO" id="GO:0043190">
    <property type="term" value="C:ATP-binding cassette (ABC) transporter complex"/>
    <property type="evidence" value="ECO:0007669"/>
    <property type="project" value="InterPro"/>
</dbReference>
<dbReference type="SUPFAM" id="SSF81345">
    <property type="entry name" value="ABC transporter involved in vitamin B12 uptake, BtuC"/>
    <property type="match status" value="1"/>
</dbReference>
<dbReference type="PATRIC" id="fig|1705409.3.peg.1753"/>
<reference evidence="7 8" key="1">
    <citation type="journal article" date="2016" name="ISME J.">
        <title>Chasing the elusive Euryarchaeota class WSA2: genomes reveal a uniquely fastidious methyl-reducing methanogen.</title>
        <authorList>
            <person name="Nobu M.K."/>
            <person name="Narihiro T."/>
            <person name="Kuroda K."/>
            <person name="Mei R."/>
            <person name="Liu W.T."/>
        </authorList>
    </citation>
    <scope>NUCLEOTIDE SEQUENCE [LARGE SCALE GENOMIC DNA]</scope>
    <source>
        <strain evidence="7">U1lsi0528_Bin055</strain>
    </source>
</reference>